<feature type="compositionally biased region" description="Basic and acidic residues" evidence="2">
    <location>
        <begin position="230"/>
        <end position="245"/>
    </location>
</feature>
<comment type="caution">
    <text evidence="3">The sequence shown here is derived from an EMBL/GenBank/DDBJ whole genome shotgun (WGS) entry which is preliminary data.</text>
</comment>
<feature type="coiled-coil region" evidence="1">
    <location>
        <begin position="71"/>
        <end position="98"/>
    </location>
</feature>
<proteinExistence type="predicted"/>
<evidence type="ECO:0000313" key="4">
    <source>
        <dbReference type="Proteomes" id="UP001305414"/>
    </source>
</evidence>
<keyword evidence="4" id="KW-1185">Reference proteome</keyword>
<gene>
    <name evidence="3" type="ORF">RRF57_003536</name>
</gene>
<feature type="region of interest" description="Disordered" evidence="2">
    <location>
        <begin position="1"/>
        <end position="45"/>
    </location>
</feature>
<dbReference type="EMBL" id="JAWHQM010000006">
    <property type="protein sequence ID" value="KAK5627821.1"/>
    <property type="molecule type" value="Genomic_DNA"/>
</dbReference>
<keyword evidence="1" id="KW-0175">Coiled coil</keyword>
<protein>
    <submittedName>
        <fullName evidence="3">Uncharacterized protein</fullName>
    </submittedName>
</protein>
<evidence type="ECO:0000256" key="1">
    <source>
        <dbReference type="SAM" id="Coils"/>
    </source>
</evidence>
<feature type="region of interest" description="Disordered" evidence="2">
    <location>
        <begin position="151"/>
        <end position="176"/>
    </location>
</feature>
<reference evidence="3 4" key="1">
    <citation type="submission" date="2023-10" db="EMBL/GenBank/DDBJ databases">
        <title>Draft genome sequence of Xylaria bambusicola isolate GMP-LS, the root and basal stem rot pathogen of sugarcane in Indonesia.</title>
        <authorList>
            <person name="Selvaraj P."/>
            <person name="Muralishankar V."/>
            <person name="Muruganantham S."/>
            <person name="Sp S."/>
            <person name="Haryani S."/>
            <person name="Lau K.J.X."/>
            <person name="Naqvi N.I."/>
        </authorList>
    </citation>
    <scope>NUCLEOTIDE SEQUENCE [LARGE SCALE GENOMIC DNA]</scope>
    <source>
        <strain evidence="3">GMP-LS</strain>
    </source>
</reference>
<evidence type="ECO:0000256" key="2">
    <source>
        <dbReference type="SAM" id="MobiDB-lite"/>
    </source>
</evidence>
<organism evidence="3 4">
    <name type="scientific">Xylaria bambusicola</name>
    <dbReference type="NCBI Taxonomy" id="326684"/>
    <lineage>
        <taxon>Eukaryota</taxon>
        <taxon>Fungi</taxon>
        <taxon>Dikarya</taxon>
        <taxon>Ascomycota</taxon>
        <taxon>Pezizomycotina</taxon>
        <taxon>Sordariomycetes</taxon>
        <taxon>Xylariomycetidae</taxon>
        <taxon>Xylariales</taxon>
        <taxon>Xylariaceae</taxon>
        <taxon>Xylaria</taxon>
    </lineage>
</organism>
<sequence length="256" mass="28617">MAQRVATPQGAKRNFADFFSPSGLHVDEAENRRPPYPPPGSIGGLQAPQVGVAVVTIDMFRDYQRQVAASFERQSNQMSLLQERLQSIEGRVQSLEDAEDMAIDAVREIRDRVIPRVEKHSETLDSLSGAMTRQNNIIEAWGNLGQEFRASQGRDSTRPSQLAWRPGPLGGSNDQAKSAMDDLKAQVTRSFASLAEHDRRLGENDARLAAHDRHLTEHVRRVGEHDTRLQAHERHLGDHSTRLERMIGSSENSTRA</sequence>
<dbReference type="AlphaFoldDB" id="A0AAN7ULY5"/>
<name>A0AAN7ULY5_9PEZI</name>
<dbReference type="Proteomes" id="UP001305414">
    <property type="component" value="Unassembled WGS sequence"/>
</dbReference>
<dbReference type="Gene3D" id="1.20.5.340">
    <property type="match status" value="1"/>
</dbReference>
<accession>A0AAN7ULY5</accession>
<feature type="region of interest" description="Disordered" evidence="2">
    <location>
        <begin position="230"/>
        <end position="256"/>
    </location>
</feature>
<evidence type="ECO:0000313" key="3">
    <source>
        <dbReference type="EMBL" id="KAK5627821.1"/>
    </source>
</evidence>